<evidence type="ECO:0000256" key="13">
    <source>
        <dbReference type="ARBA" id="ARBA00023315"/>
    </source>
</evidence>
<comment type="subcellular location">
    <subcellularLocation>
        <location evidence="1">Mitochondrion outer membrane</location>
        <topology evidence="1">Multi-pass membrane protein</topology>
    </subcellularLocation>
</comment>
<name>A0A060YMA5_ONCMY</name>
<proteinExistence type="inferred from homology"/>
<feature type="transmembrane region" description="Helical" evidence="17">
    <location>
        <begin position="105"/>
        <end position="127"/>
    </location>
</feature>
<evidence type="ECO:0000256" key="2">
    <source>
        <dbReference type="ARBA" id="ARBA00005005"/>
    </source>
</evidence>
<dbReference type="Pfam" id="PF00755">
    <property type="entry name" value="Carn_acyltransf"/>
    <property type="match status" value="1"/>
</dbReference>
<dbReference type="Pfam" id="PF16484">
    <property type="entry name" value="CPT_N"/>
    <property type="match status" value="1"/>
</dbReference>
<dbReference type="PANTHER" id="PTHR22589:SF55">
    <property type="entry name" value="CARNITINE O-PALMITOYLTRANSFERASE 1, BRAIN ISOFORM"/>
    <property type="match status" value="1"/>
</dbReference>
<keyword evidence="10" id="KW-0443">Lipid metabolism</keyword>
<dbReference type="InterPro" id="IPR023213">
    <property type="entry name" value="CAT-like_dom_sf"/>
</dbReference>
<comment type="pathway">
    <text evidence="2">Lipid metabolism; fatty acid beta-oxidation.</text>
</comment>
<keyword evidence="6 16" id="KW-0808">Transferase</keyword>
<evidence type="ECO:0000256" key="12">
    <source>
        <dbReference type="ARBA" id="ARBA00023136"/>
    </source>
</evidence>
<dbReference type="GO" id="GO:0004095">
    <property type="term" value="F:carnitine O-palmitoyltransferase activity"/>
    <property type="evidence" value="ECO:0007669"/>
    <property type="project" value="UniProtKB-EC"/>
</dbReference>
<reference evidence="20" key="1">
    <citation type="journal article" date="2014" name="Nat. Commun.">
        <title>The rainbow trout genome provides novel insights into evolution after whole-genome duplication in vertebrates.</title>
        <authorList>
            <person name="Berthelot C."/>
            <person name="Brunet F."/>
            <person name="Chalopin D."/>
            <person name="Juanchich A."/>
            <person name="Bernard M."/>
            <person name="Noel B."/>
            <person name="Bento P."/>
            <person name="Da Silva C."/>
            <person name="Labadie K."/>
            <person name="Alberti A."/>
            <person name="Aury J.M."/>
            <person name="Louis A."/>
            <person name="Dehais P."/>
            <person name="Bardou P."/>
            <person name="Montfort J."/>
            <person name="Klopp C."/>
            <person name="Cabau C."/>
            <person name="Gaspin C."/>
            <person name="Thorgaard G.H."/>
            <person name="Boussaha M."/>
            <person name="Quillet E."/>
            <person name="Guyomard R."/>
            <person name="Galiana D."/>
            <person name="Bobe J."/>
            <person name="Volff J.N."/>
            <person name="Genet C."/>
            <person name="Wincker P."/>
            <person name="Jaillon O."/>
            <person name="Roest Crollius H."/>
            <person name="Guiguen Y."/>
        </authorList>
    </citation>
    <scope>NUCLEOTIDE SEQUENCE [LARGE SCALE GENOMIC DNA]</scope>
</reference>
<dbReference type="PANTHER" id="PTHR22589">
    <property type="entry name" value="CARNITINE O-ACYLTRANSFERASE"/>
    <property type="match status" value="1"/>
</dbReference>
<evidence type="ECO:0000256" key="9">
    <source>
        <dbReference type="ARBA" id="ARBA00022989"/>
    </source>
</evidence>
<comment type="similarity">
    <text evidence="3 16">Belongs to the carnitine/choline acetyltransferase family.</text>
</comment>
<keyword evidence="7 17" id="KW-0812">Transmembrane</keyword>
<comment type="catalytic activity">
    <reaction evidence="14">
        <text>(R)-carnitine + hexadecanoyl-CoA = O-hexadecanoyl-(R)-carnitine + CoA</text>
        <dbReference type="Rhea" id="RHEA:12661"/>
        <dbReference type="ChEBI" id="CHEBI:16347"/>
        <dbReference type="ChEBI" id="CHEBI:17490"/>
        <dbReference type="ChEBI" id="CHEBI:57287"/>
        <dbReference type="ChEBI" id="CHEBI:57379"/>
        <dbReference type="EC" id="2.3.1.21"/>
    </reaction>
    <physiologicalReaction direction="left-to-right" evidence="14">
        <dbReference type="Rhea" id="RHEA:12662"/>
    </physiologicalReaction>
</comment>
<dbReference type="Gene3D" id="3.30.559.70">
    <property type="entry name" value="Choline/Carnitine o-acyltransferase, domain 2"/>
    <property type="match status" value="1"/>
</dbReference>
<evidence type="ECO:0000259" key="19">
    <source>
        <dbReference type="Pfam" id="PF16484"/>
    </source>
</evidence>
<dbReference type="STRING" id="8022.A0A060YMA5"/>
<gene>
    <name evidence="20" type="ORF">GSONMT00062800001</name>
</gene>
<dbReference type="GO" id="GO:0006635">
    <property type="term" value="P:fatty acid beta-oxidation"/>
    <property type="evidence" value="ECO:0007669"/>
    <property type="project" value="UniProtKB-UniPathway"/>
</dbReference>
<evidence type="ECO:0000256" key="3">
    <source>
        <dbReference type="ARBA" id="ARBA00005232"/>
    </source>
</evidence>
<evidence type="ECO:0000256" key="15">
    <source>
        <dbReference type="PIRSR" id="PIRSR600542-1"/>
    </source>
</evidence>
<evidence type="ECO:0000256" key="11">
    <source>
        <dbReference type="ARBA" id="ARBA00023128"/>
    </source>
</evidence>
<dbReference type="InterPro" id="IPR042231">
    <property type="entry name" value="Cho/carn_acyl_trans_2"/>
</dbReference>
<dbReference type="InterPro" id="IPR000542">
    <property type="entry name" value="Carn_acyl_trans"/>
</dbReference>
<dbReference type="InterPro" id="IPR039551">
    <property type="entry name" value="Cho/carn_acyl_trans"/>
</dbReference>
<dbReference type="EMBL" id="FR910720">
    <property type="protein sequence ID" value="CDQ90599.1"/>
    <property type="molecule type" value="Genomic_DNA"/>
</dbReference>
<dbReference type="AlphaFoldDB" id="A0A060YMA5"/>
<evidence type="ECO:0000256" key="6">
    <source>
        <dbReference type="ARBA" id="ARBA00022679"/>
    </source>
</evidence>
<keyword evidence="5" id="KW-0813">Transport</keyword>
<keyword evidence="8" id="KW-0276">Fatty acid metabolism</keyword>
<dbReference type="FunFam" id="3.30.559.70:FF:000001">
    <property type="entry name" value="Carnitine O-palmitoyltransferase 1, liver isoform"/>
    <property type="match status" value="1"/>
</dbReference>
<protein>
    <recommendedName>
        <fullName evidence="4">carnitine O-palmitoyltransferase</fullName>
        <ecNumber evidence="4">2.3.1.21</ecNumber>
    </recommendedName>
</protein>
<organism evidence="20 21">
    <name type="scientific">Oncorhynchus mykiss</name>
    <name type="common">Rainbow trout</name>
    <name type="synonym">Salmo gairdneri</name>
    <dbReference type="NCBI Taxonomy" id="8022"/>
    <lineage>
        <taxon>Eukaryota</taxon>
        <taxon>Metazoa</taxon>
        <taxon>Chordata</taxon>
        <taxon>Craniata</taxon>
        <taxon>Vertebrata</taxon>
        <taxon>Euteleostomi</taxon>
        <taxon>Actinopterygii</taxon>
        <taxon>Neopterygii</taxon>
        <taxon>Teleostei</taxon>
        <taxon>Protacanthopterygii</taxon>
        <taxon>Salmoniformes</taxon>
        <taxon>Salmonidae</taxon>
        <taxon>Salmoninae</taxon>
        <taxon>Oncorhynchus</taxon>
    </lineage>
</organism>
<dbReference type="GO" id="GO:0009437">
    <property type="term" value="P:carnitine metabolic process"/>
    <property type="evidence" value="ECO:0007669"/>
    <property type="project" value="TreeGrafter"/>
</dbReference>
<feature type="active site" description="Proton acceptor" evidence="15">
    <location>
        <position position="401"/>
    </location>
</feature>
<evidence type="ECO:0000256" key="16">
    <source>
        <dbReference type="RuleBase" id="RU003801"/>
    </source>
</evidence>
<keyword evidence="9 17" id="KW-1133">Transmembrane helix</keyword>
<evidence type="ECO:0000259" key="18">
    <source>
        <dbReference type="Pfam" id="PF00755"/>
    </source>
</evidence>
<dbReference type="EC" id="2.3.1.21" evidence="4"/>
<keyword evidence="13 16" id="KW-0012">Acyltransferase</keyword>
<dbReference type="UniPathway" id="UPA00659"/>
<feature type="domain" description="Choline/carnitine acyltransferase" evidence="18">
    <location>
        <begin position="168"/>
        <end position="509"/>
    </location>
</feature>
<dbReference type="Proteomes" id="UP000193380">
    <property type="component" value="Unassembled WGS sequence"/>
</dbReference>
<evidence type="ECO:0000256" key="8">
    <source>
        <dbReference type="ARBA" id="ARBA00022832"/>
    </source>
</evidence>
<dbReference type="InterPro" id="IPR032476">
    <property type="entry name" value="CPT_N"/>
</dbReference>
<dbReference type="GO" id="GO:0005741">
    <property type="term" value="C:mitochondrial outer membrane"/>
    <property type="evidence" value="ECO:0007669"/>
    <property type="project" value="UniProtKB-SubCell"/>
</dbReference>
<accession>A0A060YMA5</accession>
<dbReference type="PROSITE" id="PS00440">
    <property type="entry name" value="ACYLTRANSF_C_2"/>
    <property type="match status" value="1"/>
</dbReference>
<evidence type="ECO:0000256" key="17">
    <source>
        <dbReference type="SAM" id="Phobius"/>
    </source>
</evidence>
<keyword evidence="12 17" id="KW-0472">Membrane</keyword>
<evidence type="ECO:0000313" key="21">
    <source>
        <dbReference type="Proteomes" id="UP000193380"/>
    </source>
</evidence>
<sequence length="545" mass="61361">MAEAHQAVAFQFTVSPDGIDLQLSHEALRQIYLSGLHSWKKKFIRFKNGVMTGVYPGSPTGLMLVVGLYMGRAKYVQADPSLALFTKVGAHLPVSRYMSFEKQQVVGGVLVGTGLWVAIFFTMRTALKWLLSWHGWMYAHHGTVSWRTRIWLVTVALARAVMQVSSFSHLIQLSPCTCNKDSSDVRDFLYVFPTSLQAARAGNAIHAIMLYRRMLDRAQIKPLMLQNTIPMCSAQYERMFNTSRIPGVDTDTIQHMQDSRHIVVYHRGRYFKVPMFYDGKVLSPRAVEQQMERILADPSEPQPGEECLAALTAGDRVPWAEAREAYLRQGRNQQALDTVEKAAFFVTLDDTEQRYKAEDPVRSLDSYAKSLLHGKCYDRWFDKSFNLIVFRNGTMGLNAEHSWADAPIIGHLWEHVLSMDPVKLGYTEEGHCKGNPHPSLPGPQRLQWNIPAECQTAIASSLMVAKALADDVDSHIIPFNCFGKGLIKKCRTSPDAFIQIALQLAHFRVGSLSLPLLTGNSKEDQLIGLVRWLISQLEGRRVGLI</sequence>
<dbReference type="Gene3D" id="6.10.250.1760">
    <property type="match status" value="1"/>
</dbReference>
<feature type="transmembrane region" description="Helical" evidence="17">
    <location>
        <begin position="50"/>
        <end position="70"/>
    </location>
</feature>
<evidence type="ECO:0000256" key="1">
    <source>
        <dbReference type="ARBA" id="ARBA00004374"/>
    </source>
</evidence>
<evidence type="ECO:0000256" key="4">
    <source>
        <dbReference type="ARBA" id="ARBA00013243"/>
    </source>
</evidence>
<feature type="domain" description="Carnitine O-palmitoyltransferase N-terminal" evidence="19">
    <location>
        <begin position="1"/>
        <end position="47"/>
    </location>
</feature>
<dbReference type="Gene3D" id="3.30.559.10">
    <property type="entry name" value="Chloramphenicol acetyltransferase-like domain"/>
    <property type="match status" value="1"/>
</dbReference>
<evidence type="ECO:0000256" key="10">
    <source>
        <dbReference type="ARBA" id="ARBA00023098"/>
    </source>
</evidence>
<evidence type="ECO:0000256" key="5">
    <source>
        <dbReference type="ARBA" id="ARBA00022448"/>
    </source>
</evidence>
<evidence type="ECO:0000256" key="14">
    <source>
        <dbReference type="ARBA" id="ARBA00048480"/>
    </source>
</evidence>
<evidence type="ECO:0000313" key="20">
    <source>
        <dbReference type="EMBL" id="CDQ90599.1"/>
    </source>
</evidence>
<reference evidence="20" key="2">
    <citation type="submission" date="2014-03" db="EMBL/GenBank/DDBJ databases">
        <authorList>
            <person name="Genoscope - CEA"/>
        </authorList>
    </citation>
    <scope>NUCLEOTIDE SEQUENCE</scope>
</reference>
<keyword evidence="11" id="KW-0496">Mitochondrion</keyword>
<dbReference type="PaxDb" id="8022-A0A060YMA5"/>
<dbReference type="SUPFAM" id="SSF52777">
    <property type="entry name" value="CoA-dependent acyltransferases"/>
    <property type="match status" value="2"/>
</dbReference>
<evidence type="ECO:0000256" key="7">
    <source>
        <dbReference type="ARBA" id="ARBA00022692"/>
    </source>
</evidence>